<evidence type="ECO:0000256" key="1">
    <source>
        <dbReference type="SAM" id="MobiDB-lite"/>
    </source>
</evidence>
<accession>A0A644ZWR6</accession>
<gene>
    <name evidence="2" type="ORF">SDC9_91049</name>
</gene>
<proteinExistence type="predicted"/>
<reference evidence="2" key="1">
    <citation type="submission" date="2019-08" db="EMBL/GenBank/DDBJ databases">
        <authorList>
            <person name="Kucharzyk K."/>
            <person name="Murdoch R.W."/>
            <person name="Higgins S."/>
            <person name="Loffler F."/>
        </authorList>
    </citation>
    <scope>NUCLEOTIDE SEQUENCE</scope>
</reference>
<dbReference type="EMBL" id="VSSQ01010448">
    <property type="protein sequence ID" value="MPM44371.1"/>
    <property type="molecule type" value="Genomic_DNA"/>
</dbReference>
<dbReference type="AlphaFoldDB" id="A0A644ZWR6"/>
<sequence length="180" mass="20125">MLQFTLTAGQIKIGIDALHHQGLTGQVQPHLIARMVRGGYKEYRHPACAFFRRKENAGDGIMVGFRDLLKISQRLGYLVDLTLPTPRHSSQMPRAEHRHRPTQHLASLPFGRVGMYGAFSPEGLACFLHGRHRREDLSLRVGDQSKAGEERHQQPKRISYGRPGLTCVFELPGGQPATLG</sequence>
<comment type="caution">
    <text evidence="2">The sequence shown here is derived from an EMBL/GenBank/DDBJ whole genome shotgun (WGS) entry which is preliminary data.</text>
</comment>
<protein>
    <submittedName>
        <fullName evidence="2">Uncharacterized protein</fullName>
    </submittedName>
</protein>
<evidence type="ECO:0000313" key="2">
    <source>
        <dbReference type="EMBL" id="MPM44371.1"/>
    </source>
</evidence>
<organism evidence="2">
    <name type="scientific">bioreactor metagenome</name>
    <dbReference type="NCBI Taxonomy" id="1076179"/>
    <lineage>
        <taxon>unclassified sequences</taxon>
        <taxon>metagenomes</taxon>
        <taxon>ecological metagenomes</taxon>
    </lineage>
</organism>
<feature type="region of interest" description="Disordered" evidence="1">
    <location>
        <begin position="139"/>
        <end position="160"/>
    </location>
</feature>
<name>A0A644ZWR6_9ZZZZ</name>